<dbReference type="AlphaFoldDB" id="A0AAN5HYE8"/>
<name>A0AAN5HYE8_9BILA</name>
<evidence type="ECO:0000313" key="3">
    <source>
        <dbReference type="Proteomes" id="UP001328107"/>
    </source>
</evidence>
<dbReference type="PANTHER" id="PTHR46178:SF9">
    <property type="entry name" value="SEVEN TM RECEPTOR"/>
    <property type="match status" value="1"/>
</dbReference>
<evidence type="ECO:0000256" key="1">
    <source>
        <dbReference type="SAM" id="Phobius"/>
    </source>
</evidence>
<gene>
    <name evidence="2" type="ORF">PMAYCL1PPCAC_15660</name>
</gene>
<evidence type="ECO:0000313" key="2">
    <source>
        <dbReference type="EMBL" id="GMR45465.1"/>
    </source>
</evidence>
<reference evidence="3" key="1">
    <citation type="submission" date="2022-10" db="EMBL/GenBank/DDBJ databases">
        <title>Genome assembly of Pristionchus species.</title>
        <authorList>
            <person name="Yoshida K."/>
            <person name="Sommer R.J."/>
        </authorList>
    </citation>
    <scope>NUCLEOTIDE SEQUENCE [LARGE SCALE GENOMIC DNA]</scope>
    <source>
        <strain evidence="3">RS5460</strain>
    </source>
</reference>
<accession>A0AAN5HYE8</accession>
<dbReference type="InterPro" id="IPR019428">
    <property type="entry name" value="7TM_GPCR_serpentine_rcpt_Str"/>
</dbReference>
<feature type="non-terminal residue" evidence="2">
    <location>
        <position position="67"/>
    </location>
</feature>
<keyword evidence="1" id="KW-1133">Transmembrane helix</keyword>
<keyword evidence="1" id="KW-0812">Transmembrane</keyword>
<sequence length="67" mass="7722">MSVVITWCGLGIHRFIKNSIASERLKVMHRNVLRMLIYQVIHPALLLLSPSILNFAQLIFNFQLSSE</sequence>
<keyword evidence="1" id="KW-0472">Membrane</keyword>
<dbReference type="PANTHER" id="PTHR46178">
    <property type="entry name" value="SEVEN TM RECEPTOR"/>
    <property type="match status" value="1"/>
</dbReference>
<keyword evidence="3" id="KW-1185">Reference proteome</keyword>
<dbReference type="EMBL" id="BTRK01000004">
    <property type="protein sequence ID" value="GMR45465.1"/>
    <property type="molecule type" value="Genomic_DNA"/>
</dbReference>
<dbReference type="Pfam" id="PF10326">
    <property type="entry name" value="7TM_GPCR_Str"/>
    <property type="match status" value="1"/>
</dbReference>
<proteinExistence type="predicted"/>
<dbReference type="Proteomes" id="UP001328107">
    <property type="component" value="Unassembled WGS sequence"/>
</dbReference>
<feature type="transmembrane region" description="Helical" evidence="1">
    <location>
        <begin position="36"/>
        <end position="60"/>
    </location>
</feature>
<evidence type="ECO:0008006" key="4">
    <source>
        <dbReference type="Google" id="ProtNLM"/>
    </source>
</evidence>
<comment type="caution">
    <text evidence="2">The sequence shown here is derived from an EMBL/GenBank/DDBJ whole genome shotgun (WGS) entry which is preliminary data.</text>
</comment>
<protein>
    <recommendedName>
        <fullName evidence="4">G protein-coupled receptor</fullName>
    </recommendedName>
</protein>
<organism evidence="2 3">
    <name type="scientific">Pristionchus mayeri</name>
    <dbReference type="NCBI Taxonomy" id="1317129"/>
    <lineage>
        <taxon>Eukaryota</taxon>
        <taxon>Metazoa</taxon>
        <taxon>Ecdysozoa</taxon>
        <taxon>Nematoda</taxon>
        <taxon>Chromadorea</taxon>
        <taxon>Rhabditida</taxon>
        <taxon>Rhabditina</taxon>
        <taxon>Diplogasteromorpha</taxon>
        <taxon>Diplogasteroidea</taxon>
        <taxon>Neodiplogasteridae</taxon>
        <taxon>Pristionchus</taxon>
    </lineage>
</organism>